<evidence type="ECO:0000256" key="1">
    <source>
        <dbReference type="SAM" id="MobiDB-lite"/>
    </source>
</evidence>
<accession>A0ABW1DN76</accession>
<evidence type="ECO:0000313" key="4">
    <source>
        <dbReference type="Proteomes" id="UP001595979"/>
    </source>
</evidence>
<proteinExistence type="predicted"/>
<keyword evidence="2" id="KW-0732">Signal</keyword>
<feature type="compositionally biased region" description="Polar residues" evidence="1">
    <location>
        <begin position="108"/>
        <end position="122"/>
    </location>
</feature>
<keyword evidence="4" id="KW-1185">Reference proteome</keyword>
<dbReference type="EMBL" id="JBHSOH010000008">
    <property type="protein sequence ID" value="MFC5848564.1"/>
    <property type="molecule type" value="Genomic_DNA"/>
</dbReference>
<sequence length="122" mass="13446">MIKNRVIRLFALTTVLALPAIASAQSDAPGRAVQERPGQIQQDQPRQVEQGRKSQEAQQTQRLQVIYYSINRGKNTVLARKTLSVQGQNKQSERQAVLQNAPKGATSARVSSTSGTYTITLR</sequence>
<evidence type="ECO:0000256" key="2">
    <source>
        <dbReference type="SAM" id="SignalP"/>
    </source>
</evidence>
<feature type="region of interest" description="Disordered" evidence="1">
    <location>
        <begin position="26"/>
        <end position="59"/>
    </location>
</feature>
<feature type="region of interest" description="Disordered" evidence="1">
    <location>
        <begin position="85"/>
        <end position="122"/>
    </location>
</feature>
<feature type="signal peptide" evidence="2">
    <location>
        <begin position="1"/>
        <end position="24"/>
    </location>
</feature>
<comment type="caution">
    <text evidence="3">The sequence shown here is derived from an EMBL/GenBank/DDBJ whole genome shotgun (WGS) entry which is preliminary data.</text>
</comment>
<dbReference type="RefSeq" id="WP_380048749.1">
    <property type="nucleotide sequence ID" value="NZ_JBHSOH010000008.1"/>
</dbReference>
<organism evidence="3 4">
    <name type="scientific">Deinococcus petrolearius</name>
    <dbReference type="NCBI Taxonomy" id="1751295"/>
    <lineage>
        <taxon>Bacteria</taxon>
        <taxon>Thermotogati</taxon>
        <taxon>Deinococcota</taxon>
        <taxon>Deinococci</taxon>
        <taxon>Deinococcales</taxon>
        <taxon>Deinococcaceae</taxon>
        <taxon>Deinococcus</taxon>
    </lineage>
</organism>
<protein>
    <submittedName>
        <fullName evidence="3">Uncharacterized protein</fullName>
    </submittedName>
</protein>
<dbReference type="Proteomes" id="UP001595979">
    <property type="component" value="Unassembled WGS sequence"/>
</dbReference>
<reference evidence="4" key="1">
    <citation type="journal article" date="2019" name="Int. J. Syst. Evol. Microbiol.">
        <title>The Global Catalogue of Microorganisms (GCM) 10K type strain sequencing project: providing services to taxonomists for standard genome sequencing and annotation.</title>
        <authorList>
            <consortium name="The Broad Institute Genomics Platform"/>
            <consortium name="The Broad Institute Genome Sequencing Center for Infectious Disease"/>
            <person name="Wu L."/>
            <person name="Ma J."/>
        </authorList>
    </citation>
    <scope>NUCLEOTIDE SEQUENCE [LARGE SCALE GENOMIC DNA]</scope>
    <source>
        <strain evidence="4">CGMCC 1.15053</strain>
    </source>
</reference>
<evidence type="ECO:0000313" key="3">
    <source>
        <dbReference type="EMBL" id="MFC5848564.1"/>
    </source>
</evidence>
<gene>
    <name evidence="3" type="ORF">ACFPQ6_09600</name>
</gene>
<feature type="chain" id="PRO_5046674913" evidence="2">
    <location>
        <begin position="25"/>
        <end position="122"/>
    </location>
</feature>
<name>A0ABW1DN76_9DEIO</name>